<feature type="transmembrane region" description="Helical" evidence="1">
    <location>
        <begin position="124"/>
        <end position="140"/>
    </location>
</feature>
<proteinExistence type="predicted"/>
<keyword evidence="1" id="KW-0812">Transmembrane</keyword>
<keyword evidence="1" id="KW-0472">Membrane</keyword>
<name>A0A7W5FT90_9BURK</name>
<dbReference type="EMBL" id="JACHXD010000002">
    <property type="protein sequence ID" value="MBB3117953.1"/>
    <property type="molecule type" value="Genomic_DNA"/>
</dbReference>
<feature type="transmembrane region" description="Helical" evidence="1">
    <location>
        <begin position="21"/>
        <end position="39"/>
    </location>
</feature>
<feature type="transmembrane region" description="Helical" evidence="1">
    <location>
        <begin position="250"/>
        <end position="268"/>
    </location>
</feature>
<feature type="transmembrane region" description="Helical" evidence="1">
    <location>
        <begin position="176"/>
        <end position="198"/>
    </location>
</feature>
<sequence length="467" mass="50526">MIAENKDYASPLQQNLSKAGLAAIGVAWIATILLVQAPVDDATAGSALLLMVIALGSFVYAFLRAAALARAFAVLGGLRAPSGLWRKAAARFIRQLTLAWFGIGLAGAAQIVLCSARAEWSTAFALSALALCAGIALPLSKQNLLPFHQHKSVLYGLAALLGLVLWFGPVTMLQPFLILPAPLLLAIALAWPAAAWILHQRWQTASLREKSGNAEGMKLWQPLKSYLQRFHPLLWNSAVENSAPGAERSITTMNFIAGFNAILLAHMVPNWLGKPWGAPLSMMNLFVLAVLCANAASALTIRDLHWRSFVMPGGLKRGRIGTSILLATMQIMTLCWLLGYTIVFFFSYTFLDKAPLTILQSFAGHLIALPEMIFVVSCAIAIRASSFIIFGWIFALVALGGWTSYLYLKDLPPTPFEALAVGPAYLACLLGGSAALLAFANRRWTPQRLLDNTRFGMAFRATTDSGR</sequence>
<evidence type="ECO:0000256" key="1">
    <source>
        <dbReference type="SAM" id="Phobius"/>
    </source>
</evidence>
<keyword evidence="1" id="KW-1133">Transmembrane helix</keyword>
<feature type="transmembrane region" description="Helical" evidence="1">
    <location>
        <begin position="389"/>
        <end position="408"/>
    </location>
</feature>
<dbReference type="Proteomes" id="UP000541535">
    <property type="component" value="Unassembled WGS sequence"/>
</dbReference>
<feature type="transmembrane region" description="Helical" evidence="1">
    <location>
        <begin position="322"/>
        <end position="350"/>
    </location>
</feature>
<keyword evidence="3" id="KW-1185">Reference proteome</keyword>
<organism evidence="2 3">
    <name type="scientific">Pseudoduganella violacea</name>
    <dbReference type="NCBI Taxonomy" id="1715466"/>
    <lineage>
        <taxon>Bacteria</taxon>
        <taxon>Pseudomonadati</taxon>
        <taxon>Pseudomonadota</taxon>
        <taxon>Betaproteobacteria</taxon>
        <taxon>Burkholderiales</taxon>
        <taxon>Oxalobacteraceae</taxon>
        <taxon>Telluria group</taxon>
        <taxon>Pseudoduganella</taxon>
    </lineage>
</organism>
<feature type="transmembrane region" description="Helical" evidence="1">
    <location>
        <begin position="96"/>
        <end position="118"/>
    </location>
</feature>
<comment type="caution">
    <text evidence="2">The sequence shown here is derived from an EMBL/GenBank/DDBJ whole genome shotgun (WGS) entry which is preliminary data.</text>
</comment>
<feature type="transmembrane region" description="Helical" evidence="1">
    <location>
        <begin position="362"/>
        <end position="382"/>
    </location>
</feature>
<feature type="transmembrane region" description="Helical" evidence="1">
    <location>
        <begin position="420"/>
        <end position="440"/>
    </location>
</feature>
<feature type="transmembrane region" description="Helical" evidence="1">
    <location>
        <begin position="45"/>
        <end position="63"/>
    </location>
</feature>
<feature type="transmembrane region" description="Helical" evidence="1">
    <location>
        <begin position="280"/>
        <end position="301"/>
    </location>
</feature>
<reference evidence="2 3" key="1">
    <citation type="submission" date="2020-08" db="EMBL/GenBank/DDBJ databases">
        <title>Genomic Encyclopedia of Type Strains, Phase III (KMG-III): the genomes of soil and plant-associated and newly described type strains.</title>
        <authorList>
            <person name="Whitman W."/>
        </authorList>
    </citation>
    <scope>NUCLEOTIDE SEQUENCE [LARGE SCALE GENOMIC DNA]</scope>
    <source>
        <strain evidence="2 3">CECT 8897</strain>
    </source>
</reference>
<evidence type="ECO:0000313" key="2">
    <source>
        <dbReference type="EMBL" id="MBB3117953.1"/>
    </source>
</evidence>
<accession>A0A7W5FT90</accession>
<gene>
    <name evidence="2" type="ORF">FHS03_000979</name>
</gene>
<dbReference type="AlphaFoldDB" id="A0A7W5FT90"/>
<feature type="transmembrane region" description="Helical" evidence="1">
    <location>
        <begin position="152"/>
        <end position="170"/>
    </location>
</feature>
<evidence type="ECO:0000313" key="3">
    <source>
        <dbReference type="Proteomes" id="UP000541535"/>
    </source>
</evidence>
<protein>
    <submittedName>
        <fullName evidence="2">Uncharacterized protein</fullName>
    </submittedName>
</protein>
<dbReference type="RefSeq" id="WP_183439878.1">
    <property type="nucleotide sequence ID" value="NZ_JACHXD010000002.1"/>
</dbReference>